<dbReference type="AlphaFoldDB" id="A0A178Z3E5"/>
<proteinExistence type="predicted"/>
<gene>
    <name evidence="1" type="ORF">AYL99_11801</name>
</gene>
<reference evidence="1 2" key="1">
    <citation type="submission" date="2016-04" db="EMBL/GenBank/DDBJ databases">
        <title>Draft genome of Fonsecaea erecta CBS 125763.</title>
        <authorList>
            <person name="Weiss V.A."/>
            <person name="Vicente V.A."/>
            <person name="Raittz R.T."/>
            <person name="Moreno L.F."/>
            <person name="De Souza E.M."/>
            <person name="Pedrosa F.O."/>
            <person name="Steffens M.B."/>
            <person name="Faoro H."/>
            <person name="Tadra-Sfeir M.Z."/>
            <person name="Najafzadeh M.J."/>
            <person name="Felipe M.S."/>
            <person name="Teixeira M."/>
            <person name="Sun J."/>
            <person name="Xi L."/>
            <person name="Gomes R."/>
            <person name="De Azevedo C.M."/>
            <person name="Salgado C.G."/>
            <person name="Da Silva M.B."/>
            <person name="Nascimento M.F."/>
            <person name="Queiroz-Telles F."/>
            <person name="Attili D.S."/>
            <person name="Gorbushina A."/>
        </authorList>
    </citation>
    <scope>NUCLEOTIDE SEQUENCE [LARGE SCALE GENOMIC DNA]</scope>
    <source>
        <strain evidence="1 2">CBS 125763</strain>
    </source>
</reference>
<evidence type="ECO:0000313" key="2">
    <source>
        <dbReference type="Proteomes" id="UP000078343"/>
    </source>
</evidence>
<comment type="caution">
    <text evidence="1">The sequence shown here is derived from an EMBL/GenBank/DDBJ whole genome shotgun (WGS) entry which is preliminary data.</text>
</comment>
<name>A0A178Z3E5_9EURO</name>
<protein>
    <submittedName>
        <fullName evidence="1">Uncharacterized protein</fullName>
    </submittedName>
</protein>
<accession>A0A178Z3E5</accession>
<dbReference type="EMBL" id="LVYI01000016">
    <property type="protein sequence ID" value="OAP54041.1"/>
    <property type="molecule type" value="Genomic_DNA"/>
</dbReference>
<evidence type="ECO:0000313" key="1">
    <source>
        <dbReference type="EMBL" id="OAP54041.1"/>
    </source>
</evidence>
<dbReference type="GeneID" id="30015969"/>
<sequence>MDKIVDPTIGKHGIGKPYLEMRNDTEVLQMKREGPAADPGHQCTRGHELRQLLFGPHEDDHGPLPERVLDRAIVTVSIVEQLIAECLLFR</sequence>
<organism evidence="1 2">
    <name type="scientific">Fonsecaea erecta</name>
    <dbReference type="NCBI Taxonomy" id="1367422"/>
    <lineage>
        <taxon>Eukaryota</taxon>
        <taxon>Fungi</taxon>
        <taxon>Dikarya</taxon>
        <taxon>Ascomycota</taxon>
        <taxon>Pezizomycotina</taxon>
        <taxon>Eurotiomycetes</taxon>
        <taxon>Chaetothyriomycetidae</taxon>
        <taxon>Chaetothyriales</taxon>
        <taxon>Herpotrichiellaceae</taxon>
        <taxon>Fonsecaea</taxon>
    </lineage>
</organism>
<keyword evidence="2" id="KW-1185">Reference proteome</keyword>
<dbReference type="Proteomes" id="UP000078343">
    <property type="component" value="Unassembled WGS sequence"/>
</dbReference>
<dbReference type="RefSeq" id="XP_018687408.1">
    <property type="nucleotide sequence ID" value="XM_018843306.1"/>
</dbReference>